<comment type="subcellular location">
    <subcellularLocation>
        <location evidence="1">Cytoplasm</location>
    </subcellularLocation>
</comment>
<dbReference type="InterPro" id="IPR022637">
    <property type="entry name" value="DNA_polIII_beta_cen"/>
</dbReference>
<dbReference type="InterPro" id="IPR001001">
    <property type="entry name" value="DNA_polIII_beta"/>
</dbReference>
<gene>
    <name evidence="10" type="ORF">MMF94_33785</name>
</gene>
<dbReference type="SMART" id="SM00422">
    <property type="entry name" value="HTH_MERR"/>
    <property type="match status" value="1"/>
</dbReference>
<evidence type="ECO:0000259" key="9">
    <source>
        <dbReference type="PROSITE" id="PS50937"/>
    </source>
</evidence>
<dbReference type="InterPro" id="IPR046938">
    <property type="entry name" value="DNA_clamp_sf"/>
</dbReference>
<evidence type="ECO:0000256" key="6">
    <source>
        <dbReference type="ARBA" id="ARBA00022705"/>
    </source>
</evidence>
<dbReference type="PANTHER" id="PTHR30478:SF0">
    <property type="entry name" value="BETA SLIDING CLAMP"/>
    <property type="match status" value="1"/>
</dbReference>
<dbReference type="Gene3D" id="1.10.1660.10">
    <property type="match status" value="1"/>
</dbReference>
<dbReference type="SUPFAM" id="SSF46955">
    <property type="entry name" value="Putative DNA-binding domain"/>
    <property type="match status" value="1"/>
</dbReference>
<dbReference type="Pfam" id="PF13411">
    <property type="entry name" value="MerR_1"/>
    <property type="match status" value="1"/>
</dbReference>
<dbReference type="PANTHER" id="PTHR30478">
    <property type="entry name" value="DNA POLYMERASE III SUBUNIT BETA"/>
    <property type="match status" value="1"/>
</dbReference>
<dbReference type="SUPFAM" id="SSF55979">
    <property type="entry name" value="DNA clamp"/>
    <property type="match status" value="1"/>
</dbReference>
<keyword evidence="6" id="KW-0235">DNA replication</keyword>
<dbReference type="InterPro" id="IPR000551">
    <property type="entry name" value="MerR-type_HTH_dom"/>
</dbReference>
<keyword evidence="4" id="KW-0808">Transferase</keyword>
<evidence type="ECO:0000256" key="2">
    <source>
        <dbReference type="ARBA" id="ARBA00010752"/>
    </source>
</evidence>
<keyword evidence="5" id="KW-0548">Nucleotidyltransferase</keyword>
<dbReference type="CDD" id="cd00140">
    <property type="entry name" value="beta_clamp"/>
    <property type="match status" value="1"/>
</dbReference>
<keyword evidence="8" id="KW-0238">DNA-binding</keyword>
<reference evidence="10 11" key="1">
    <citation type="submission" date="2022-03" db="EMBL/GenBank/DDBJ databases">
        <title>Pseudonocardia alaer sp. nov., a novel actinomycete isolated from reed forest soil.</title>
        <authorList>
            <person name="Wang L."/>
        </authorList>
    </citation>
    <scope>NUCLEOTIDE SEQUENCE [LARGE SCALE GENOMIC DNA]</scope>
    <source>
        <strain evidence="10 11">Y-16303</strain>
    </source>
</reference>
<feature type="domain" description="HTH merR-type" evidence="9">
    <location>
        <begin position="20"/>
        <end position="87"/>
    </location>
</feature>
<evidence type="ECO:0000256" key="5">
    <source>
        <dbReference type="ARBA" id="ARBA00022695"/>
    </source>
</evidence>
<proteinExistence type="inferred from homology"/>
<evidence type="ECO:0000313" key="11">
    <source>
        <dbReference type="Proteomes" id="UP001299970"/>
    </source>
</evidence>
<dbReference type="SMART" id="SM00480">
    <property type="entry name" value="POL3Bc"/>
    <property type="match status" value="1"/>
</dbReference>
<dbReference type="Gene3D" id="3.10.150.10">
    <property type="entry name" value="DNA Polymerase III, subunit A, domain 2"/>
    <property type="match status" value="1"/>
</dbReference>
<dbReference type="Pfam" id="PF02767">
    <property type="entry name" value="DNA_pol3_beta_2"/>
    <property type="match status" value="1"/>
</dbReference>
<keyword evidence="3" id="KW-0963">Cytoplasm</keyword>
<keyword evidence="7" id="KW-0239">DNA-directed DNA polymerase</keyword>
<evidence type="ECO:0000256" key="3">
    <source>
        <dbReference type="ARBA" id="ARBA00022490"/>
    </source>
</evidence>
<protein>
    <submittedName>
        <fullName evidence="10">MerR family transcriptional regulator</fullName>
    </submittedName>
</protein>
<name>A0ABS9TQ79_9PSEU</name>
<dbReference type="InterPro" id="IPR009061">
    <property type="entry name" value="DNA-bd_dom_put_sf"/>
</dbReference>
<keyword evidence="11" id="KW-1185">Reference proteome</keyword>
<comment type="similarity">
    <text evidence="2">Belongs to the beta sliding clamp family.</text>
</comment>
<dbReference type="PROSITE" id="PS00552">
    <property type="entry name" value="HTH_MERR_1"/>
    <property type="match status" value="1"/>
</dbReference>
<evidence type="ECO:0000256" key="7">
    <source>
        <dbReference type="ARBA" id="ARBA00022932"/>
    </source>
</evidence>
<organism evidence="10 11">
    <name type="scientific">Pseudonocardia alaniniphila</name>
    <dbReference type="NCBI Taxonomy" id="75291"/>
    <lineage>
        <taxon>Bacteria</taxon>
        <taxon>Bacillati</taxon>
        <taxon>Actinomycetota</taxon>
        <taxon>Actinomycetes</taxon>
        <taxon>Pseudonocardiales</taxon>
        <taxon>Pseudonocardiaceae</taxon>
        <taxon>Pseudonocardia</taxon>
    </lineage>
</organism>
<accession>A0ABS9TQ79</accession>
<evidence type="ECO:0000256" key="8">
    <source>
        <dbReference type="ARBA" id="ARBA00023125"/>
    </source>
</evidence>
<sequence>MTLDHVETRGSLIVESLRGIGRMARESGLSVSALRFYDGAGVLVPAHVDQRTGYRSYAPEQVVVARLVAVLRRVGMPIAGIRELLARRHDPAGVDELLAAHLHQLEQGLVEARRALSSVRSLIEQEERPMSPTTVTVAGPELAAALRAVRFAVGSDPDLPVLGGVLLDVTADAVTLVATDRYRLAIASVPVIALDGPAVGAVVPAPFSDRFPETGTVVITVDGATIGVRAGAEELTGHLIPDAFPDYRRLVPEHDRAVPVDAALRAALAAAPTRTLRRDADGVEYEVAVLRPGPDGIAVGADGEGVAVNREFLLEALDAGGEGQLLLSLDGPISPLVVRSPRSVSLLMPVRS</sequence>
<dbReference type="EMBL" id="JAKXMK010000036">
    <property type="protein sequence ID" value="MCH6170702.1"/>
    <property type="molecule type" value="Genomic_DNA"/>
</dbReference>
<comment type="caution">
    <text evidence="10">The sequence shown here is derived from an EMBL/GenBank/DDBJ whole genome shotgun (WGS) entry which is preliminary data.</text>
</comment>
<dbReference type="Proteomes" id="UP001299970">
    <property type="component" value="Unassembled WGS sequence"/>
</dbReference>
<dbReference type="RefSeq" id="WP_241041512.1">
    <property type="nucleotide sequence ID" value="NZ_BAAAJF010000016.1"/>
</dbReference>
<dbReference type="PROSITE" id="PS50937">
    <property type="entry name" value="HTH_MERR_2"/>
    <property type="match status" value="1"/>
</dbReference>
<evidence type="ECO:0000313" key="10">
    <source>
        <dbReference type="EMBL" id="MCH6170702.1"/>
    </source>
</evidence>
<evidence type="ECO:0000256" key="4">
    <source>
        <dbReference type="ARBA" id="ARBA00022679"/>
    </source>
</evidence>
<evidence type="ECO:0000256" key="1">
    <source>
        <dbReference type="ARBA" id="ARBA00004496"/>
    </source>
</evidence>